<evidence type="ECO:0000313" key="3">
    <source>
        <dbReference type="EMBL" id="MBO1927892.1"/>
    </source>
</evidence>
<dbReference type="Proteomes" id="UP000664835">
    <property type="component" value="Unassembled WGS sequence"/>
</dbReference>
<keyword evidence="4" id="KW-1185">Reference proteome</keyword>
<evidence type="ECO:0000256" key="2">
    <source>
        <dbReference type="SAM" id="SignalP"/>
    </source>
</evidence>
<evidence type="ECO:0000256" key="1">
    <source>
        <dbReference type="SAM" id="MobiDB-lite"/>
    </source>
</evidence>
<proteinExistence type="predicted"/>
<organism evidence="3 4">
    <name type="scientific">Thiomicrorhabdus marina</name>
    <dbReference type="NCBI Taxonomy" id="2818442"/>
    <lineage>
        <taxon>Bacteria</taxon>
        <taxon>Pseudomonadati</taxon>
        <taxon>Pseudomonadota</taxon>
        <taxon>Gammaproteobacteria</taxon>
        <taxon>Thiotrichales</taxon>
        <taxon>Piscirickettsiaceae</taxon>
        <taxon>Thiomicrorhabdus</taxon>
    </lineage>
</organism>
<keyword evidence="2" id="KW-0732">Signal</keyword>
<accession>A0ABS3Q6J5</accession>
<dbReference type="EMBL" id="JAGETV010000020">
    <property type="protein sequence ID" value="MBO1927892.1"/>
    <property type="molecule type" value="Genomic_DNA"/>
</dbReference>
<dbReference type="PROSITE" id="PS51257">
    <property type="entry name" value="PROKAR_LIPOPROTEIN"/>
    <property type="match status" value="1"/>
</dbReference>
<feature type="chain" id="PRO_5045088454" description="Carboxypeptidase regulatory-like domain-containing protein" evidence="2">
    <location>
        <begin position="24"/>
        <end position="737"/>
    </location>
</feature>
<protein>
    <recommendedName>
        <fullName evidence="5">Carboxypeptidase regulatory-like domain-containing protein</fullName>
    </recommendedName>
</protein>
<gene>
    <name evidence="3" type="ORF">J3998_09920</name>
</gene>
<evidence type="ECO:0008006" key="5">
    <source>
        <dbReference type="Google" id="ProtNLM"/>
    </source>
</evidence>
<sequence length="737" mass="77184">MTTKFFKRSILGSAIIAASVSLSGCFSGSDNDTNTEFSGATVSGVAAKGIVKNGVISVQELGAAKQTLRTFTSVDTDENGFYSVTIPGNYGGGPLQITLSLDEDSQMKCDAVEGCGDRPSDDGIEDNNGIIDFGEWFKPGAGAFLMTALLDKAQSNAHEIKVSITPFSHMAAEKAKATANFDAAAILLANAEVSALLNLNILNVFPADITDANAVDDQAIVLAALSAALANLAKDNGTTLQEEMVKLISSYIDTGSLVGTDESDQAISLQDIIDQAKRTMEHAGINNANVDEAFKDLQDDADNSGSGSVPNTPLDSATADAVGKAKALVADIRDYAQNTEATITDPNFGTSFTTEVDSAVTLLNNLETADNPVVSMVHVFNVLSSAIQSLKFDENGQLDENKTFTEDDDFEFDSGSVSISAANDSETGDFSGTLTFTDADTGSQLVNLTLSFTGNYLDSDSSVNFELSTSAANGVIVTSSTVLELEDSALSLAINGASDSTLTDGSLAVDFQSGVSLTVATSESSDVVFGGTISSDFATYYSEQQTQNAGEYLVKAVALPKSFSFSGSVTAGEQATDLSFSASLPDIADFYDADNNHLIDETADAFMAFNASLVFALDLGELSDVTVSLESNRTALRTGETSLTLRQGERSLTLDTAVTLATTKADAMAIIYDIMIASINEDIVITDQNGTQLIVNDSYAAGEIAHIMVDGLTVGVIEETDSGLIKVSYKDGSFEFL</sequence>
<feature type="signal peptide" evidence="2">
    <location>
        <begin position="1"/>
        <end position="23"/>
    </location>
</feature>
<dbReference type="RefSeq" id="WP_208150508.1">
    <property type="nucleotide sequence ID" value="NZ_JAGETV010000020.1"/>
</dbReference>
<comment type="caution">
    <text evidence="3">The sequence shown here is derived from an EMBL/GenBank/DDBJ whole genome shotgun (WGS) entry which is preliminary data.</text>
</comment>
<feature type="region of interest" description="Disordered" evidence="1">
    <location>
        <begin position="298"/>
        <end position="317"/>
    </location>
</feature>
<name>A0ABS3Q6J5_9GAMM</name>
<reference evidence="3 4" key="1">
    <citation type="submission" date="2021-03" db="EMBL/GenBank/DDBJ databases">
        <title>Thiomicrorhabdus sp.nov.,novel sulfur-oxidizing bacteria isolated from coastal sediment.</title>
        <authorList>
            <person name="Liu X."/>
        </authorList>
    </citation>
    <scope>NUCLEOTIDE SEQUENCE [LARGE SCALE GENOMIC DNA]</scope>
    <source>
        <strain evidence="3 4">6S2-11</strain>
    </source>
</reference>
<evidence type="ECO:0000313" key="4">
    <source>
        <dbReference type="Proteomes" id="UP000664835"/>
    </source>
</evidence>
<feature type="compositionally biased region" description="Polar residues" evidence="1">
    <location>
        <begin position="303"/>
        <end position="315"/>
    </location>
</feature>